<comment type="caution">
    <text evidence="2">The sequence shown here is derived from an EMBL/GenBank/DDBJ whole genome shotgun (WGS) entry which is preliminary data.</text>
</comment>
<organism evidence="2 3">
    <name type="scientific">Ephemerocybe angulata</name>
    <dbReference type="NCBI Taxonomy" id="980116"/>
    <lineage>
        <taxon>Eukaryota</taxon>
        <taxon>Fungi</taxon>
        <taxon>Dikarya</taxon>
        <taxon>Basidiomycota</taxon>
        <taxon>Agaricomycotina</taxon>
        <taxon>Agaricomycetes</taxon>
        <taxon>Agaricomycetidae</taxon>
        <taxon>Agaricales</taxon>
        <taxon>Agaricineae</taxon>
        <taxon>Psathyrellaceae</taxon>
        <taxon>Ephemerocybe</taxon>
    </lineage>
</organism>
<name>A0A8H6I160_9AGAR</name>
<dbReference type="Proteomes" id="UP000521943">
    <property type="component" value="Unassembled WGS sequence"/>
</dbReference>
<evidence type="ECO:0000313" key="2">
    <source>
        <dbReference type="EMBL" id="KAF6755491.1"/>
    </source>
</evidence>
<dbReference type="OrthoDB" id="10005898at2759"/>
<dbReference type="EMBL" id="JACGCI010000030">
    <property type="protein sequence ID" value="KAF6755491.1"/>
    <property type="molecule type" value="Genomic_DNA"/>
</dbReference>
<protein>
    <submittedName>
        <fullName evidence="2">Uncharacterized protein</fullName>
    </submittedName>
</protein>
<proteinExistence type="predicted"/>
<feature type="compositionally biased region" description="Basic and acidic residues" evidence="1">
    <location>
        <begin position="315"/>
        <end position="326"/>
    </location>
</feature>
<reference evidence="2 3" key="1">
    <citation type="submission" date="2020-07" db="EMBL/GenBank/DDBJ databases">
        <title>Comparative genomics of pyrophilous fungi reveals a link between fire events and developmental genes.</title>
        <authorList>
            <consortium name="DOE Joint Genome Institute"/>
            <person name="Steindorff A.S."/>
            <person name="Carver A."/>
            <person name="Calhoun S."/>
            <person name="Stillman K."/>
            <person name="Liu H."/>
            <person name="Lipzen A."/>
            <person name="Pangilinan J."/>
            <person name="Labutti K."/>
            <person name="Bruns T.D."/>
            <person name="Grigoriev I.V."/>
        </authorList>
    </citation>
    <scope>NUCLEOTIDE SEQUENCE [LARGE SCALE GENOMIC DNA]</scope>
    <source>
        <strain evidence="2 3">CBS 144469</strain>
    </source>
</reference>
<accession>A0A8H6I160</accession>
<dbReference type="PANTHER" id="PTHR12652:SF25">
    <property type="entry name" value="MICROBODY (PEROXISOME) PROLIFERATION PROTEIN PEROXIN 11C (EUROFUNG)"/>
    <property type="match status" value="1"/>
</dbReference>
<evidence type="ECO:0000313" key="3">
    <source>
        <dbReference type="Proteomes" id="UP000521943"/>
    </source>
</evidence>
<gene>
    <name evidence="2" type="ORF">DFP72DRAFT_897101</name>
</gene>
<sequence>MASSSARSGGKPVTVARLNDAVLGCFGRVPPSETVDHLVRYLGTWSGSECVIQFAVKLIAPFLALRARLQHKAGLRASPESAGAAAYAKIGSILGDSRTVWRFWGLLPIFQWLISLERSPPATRALLTIERLQGWSMLAYYPLEHLSYLLSHNIIPSALPSPLSLFSSSPSGKKKLIKLDAGKLSLWSTRFWAVYVFLHFAHLWEDRKLLIQRGRALKKARGGSGLTVEERRDMGGRWDAFWSEVVVNLGYLPLTIHWSLEKGLIKNDVWVGLFGLVAAVTSFRSGWKATALPPPPPAPPAAAPAPALAASPAATEEKKEEVEEKVGATGYEL</sequence>
<feature type="compositionally biased region" description="Pro residues" evidence="1">
    <location>
        <begin position="292"/>
        <end position="303"/>
    </location>
</feature>
<feature type="region of interest" description="Disordered" evidence="1">
    <location>
        <begin position="291"/>
        <end position="333"/>
    </location>
</feature>
<keyword evidence="3" id="KW-1185">Reference proteome</keyword>
<feature type="compositionally biased region" description="Low complexity" evidence="1">
    <location>
        <begin position="304"/>
        <end position="314"/>
    </location>
</feature>
<dbReference type="AlphaFoldDB" id="A0A8H6I160"/>
<dbReference type="PANTHER" id="PTHR12652">
    <property type="entry name" value="PEROXISOMAL BIOGENESIS FACTOR 11"/>
    <property type="match status" value="1"/>
</dbReference>
<evidence type="ECO:0000256" key="1">
    <source>
        <dbReference type="SAM" id="MobiDB-lite"/>
    </source>
</evidence>